<evidence type="ECO:0000313" key="2">
    <source>
        <dbReference type="Proteomes" id="UP000325395"/>
    </source>
</evidence>
<proteinExistence type="predicted"/>
<organism evidence="1 2">
    <name type="scientific">Aspergillus pseudocaelatus</name>
    <dbReference type="NCBI Taxonomy" id="1825620"/>
    <lineage>
        <taxon>Eukaryota</taxon>
        <taxon>Fungi</taxon>
        <taxon>Dikarya</taxon>
        <taxon>Ascomycota</taxon>
        <taxon>Pezizomycotina</taxon>
        <taxon>Eurotiomycetes</taxon>
        <taxon>Eurotiomycetidae</taxon>
        <taxon>Eurotiales</taxon>
        <taxon>Aspergillaceae</taxon>
        <taxon>Aspergillus</taxon>
        <taxon>Aspergillus subgen. Circumdati</taxon>
    </lineage>
</organism>
<dbReference type="EMBL" id="ML735694">
    <property type="protein sequence ID" value="KAE8422466.1"/>
    <property type="molecule type" value="Genomic_DNA"/>
</dbReference>
<evidence type="ECO:0000313" key="1">
    <source>
        <dbReference type="EMBL" id="KAE8422466.1"/>
    </source>
</evidence>
<dbReference type="InterPro" id="IPR010921">
    <property type="entry name" value="Trp_repressor/repl_initiator"/>
</dbReference>
<protein>
    <recommendedName>
        <fullName evidence="3">HTH psq-type domain-containing protein</fullName>
    </recommendedName>
</protein>
<accession>A0ABQ6X1C8</accession>
<reference evidence="1 2" key="1">
    <citation type="submission" date="2019-04" db="EMBL/GenBank/DDBJ databases">
        <authorList>
            <consortium name="DOE Joint Genome Institute"/>
            <person name="Mondo S."/>
            <person name="Kjaerbolling I."/>
            <person name="Vesth T."/>
            <person name="Frisvad J.C."/>
            <person name="Nybo J.L."/>
            <person name="Theobald S."/>
            <person name="Kildgaard S."/>
            <person name="Isbrandt T."/>
            <person name="Kuo A."/>
            <person name="Sato A."/>
            <person name="Lyhne E.K."/>
            <person name="Kogle M.E."/>
            <person name="Wiebenga A."/>
            <person name="Kun R.S."/>
            <person name="Lubbers R.J."/>
            <person name="Makela M.R."/>
            <person name="Barry K."/>
            <person name="Chovatia M."/>
            <person name="Clum A."/>
            <person name="Daum C."/>
            <person name="Haridas S."/>
            <person name="He G."/>
            <person name="LaButti K."/>
            <person name="Lipzen A."/>
            <person name="Riley R."/>
            <person name="Salamov A."/>
            <person name="Simmons B.A."/>
            <person name="Magnuson J.K."/>
            <person name="Henrissat B."/>
            <person name="Mortensen U.H."/>
            <person name="Larsen T.O."/>
            <person name="Devries R.P."/>
            <person name="Grigoriev I.V."/>
            <person name="Machida M."/>
            <person name="Baker S.E."/>
            <person name="Andersen M.R."/>
            <person name="Cantor M.N."/>
            <person name="Hua S.X."/>
        </authorList>
    </citation>
    <scope>NUCLEOTIDE SEQUENCE [LARGE SCALE GENOMIC DNA]</scope>
    <source>
        <strain evidence="1 2">CBS 117616</strain>
    </source>
</reference>
<gene>
    <name evidence="1" type="ORF">BDV36DRAFT_291294</name>
</gene>
<dbReference type="Proteomes" id="UP000325395">
    <property type="component" value="Unassembled WGS sequence"/>
</dbReference>
<evidence type="ECO:0008006" key="3">
    <source>
        <dbReference type="Google" id="ProtNLM"/>
    </source>
</evidence>
<keyword evidence="2" id="KW-1185">Reference proteome</keyword>
<name>A0ABQ6X1C8_9EURO</name>
<sequence>MADNSDFITKREVPSDATAEVALSTNSQRADTLPAISITRRTRRRHTVAEKLRVISYYRETKELDIDTNELKPISVKTAAARFNIQPRSLRRWLDRENSLKALPDSRMNVLAPPSIYEQPGNLRLTRRKMIELGIITKSDWIRVHPIHHPVPFVGIESGKKGRLHTLDDAYKFLGMEQKLSHPGHPTEPESPSVLSDVSFKTQEIESYTKDGMNYPYETRSVVEISKTLYALSPRMCDESIDLWATLAQEDVCPTLHHGNTRVYCQDLKNCAAIVCRELLKASDKLESVIPVRVGLGNDEPYASATTQWGAILSF</sequence>
<dbReference type="SUPFAM" id="SSF48295">
    <property type="entry name" value="TrpR-like"/>
    <property type="match status" value="1"/>
</dbReference>